<comment type="caution">
    <text evidence="3">The sequence shown here is derived from an EMBL/GenBank/DDBJ whole genome shotgun (WGS) entry which is preliminary data.</text>
</comment>
<evidence type="ECO:0000313" key="3">
    <source>
        <dbReference type="EMBL" id="GLC27806.1"/>
    </source>
</evidence>
<evidence type="ECO:0000256" key="1">
    <source>
        <dbReference type="SAM" id="MobiDB-lite"/>
    </source>
</evidence>
<dbReference type="EMBL" id="BRXS01000007">
    <property type="protein sequence ID" value="GLC27806.1"/>
    <property type="molecule type" value="Genomic_DNA"/>
</dbReference>
<name>A0AA37V8I1_9BACT</name>
<evidence type="ECO:0008006" key="5">
    <source>
        <dbReference type="Google" id="ProtNLM"/>
    </source>
</evidence>
<protein>
    <recommendedName>
        <fullName evidence="5">Anti-sigma factor</fullName>
    </recommendedName>
</protein>
<dbReference type="RefSeq" id="WP_284352236.1">
    <property type="nucleotide sequence ID" value="NZ_BRXS01000007.1"/>
</dbReference>
<feature type="region of interest" description="Disordered" evidence="1">
    <location>
        <begin position="53"/>
        <end position="77"/>
    </location>
</feature>
<evidence type="ECO:0000313" key="4">
    <source>
        <dbReference type="Proteomes" id="UP001161325"/>
    </source>
</evidence>
<gene>
    <name evidence="3" type="ORF">rosag_43190</name>
</gene>
<proteinExistence type="predicted"/>
<keyword evidence="4" id="KW-1185">Reference proteome</keyword>
<reference evidence="3" key="1">
    <citation type="submission" date="2022-08" db="EMBL/GenBank/DDBJ databases">
        <title>Draft genome sequencing of Roseisolibacter agri AW1220.</title>
        <authorList>
            <person name="Tobiishi Y."/>
            <person name="Tonouchi A."/>
        </authorList>
    </citation>
    <scope>NUCLEOTIDE SEQUENCE</scope>
    <source>
        <strain evidence="3">AW1220</strain>
    </source>
</reference>
<keyword evidence="2" id="KW-0472">Membrane</keyword>
<evidence type="ECO:0000256" key="2">
    <source>
        <dbReference type="SAM" id="Phobius"/>
    </source>
</evidence>
<keyword evidence="2" id="KW-0812">Transmembrane</keyword>
<dbReference type="Proteomes" id="UP001161325">
    <property type="component" value="Unassembled WGS sequence"/>
</dbReference>
<sequence>MSNDRIAPETIAALLDGTLSAEERARVLAALARGDESYEDLLEASALVRALEDEGGRGEPGEPLPHPRPGVGSGAGPAARRWRRGLLTAVPLLAAAGIAAIVLPARFGRTGAPDIAQVVGDATVPGQTGDMASRFGTGWEQPGWSVVRGADDPLSRDGGAFRLGGRFAQLDLSLRARDAAAVRAAAAALGRLAARVDGGAPVAAQVEALATSPIAEADASLPAVASALRDLAASPAWFDLGAWSEAARLAARAGRAEFFAPARPPMQALTRILTALDRAPDDERRAGAAAVARFRALRNRAVGAPADLATLRALLDSAIAAVDR</sequence>
<keyword evidence="2" id="KW-1133">Transmembrane helix</keyword>
<accession>A0AA37V8I1</accession>
<dbReference type="AlphaFoldDB" id="A0AA37V8I1"/>
<feature type="transmembrane region" description="Helical" evidence="2">
    <location>
        <begin position="86"/>
        <end position="107"/>
    </location>
</feature>
<organism evidence="3 4">
    <name type="scientific">Roseisolibacter agri</name>
    <dbReference type="NCBI Taxonomy" id="2014610"/>
    <lineage>
        <taxon>Bacteria</taxon>
        <taxon>Pseudomonadati</taxon>
        <taxon>Gemmatimonadota</taxon>
        <taxon>Gemmatimonadia</taxon>
        <taxon>Gemmatimonadales</taxon>
        <taxon>Gemmatimonadaceae</taxon>
        <taxon>Roseisolibacter</taxon>
    </lineage>
</organism>